<dbReference type="Gene3D" id="3.40.190.10">
    <property type="entry name" value="Periplasmic binding protein-like II"/>
    <property type="match status" value="1"/>
</dbReference>
<dbReference type="EMBL" id="JBHSXM010000003">
    <property type="protein sequence ID" value="MFC6838023.1"/>
    <property type="molecule type" value="Genomic_DNA"/>
</dbReference>
<feature type="region of interest" description="Disordered" evidence="1">
    <location>
        <begin position="1"/>
        <end position="22"/>
    </location>
</feature>
<organism evidence="2 3">
    <name type="scientific">Halomarina ordinaria</name>
    <dbReference type="NCBI Taxonomy" id="3033939"/>
    <lineage>
        <taxon>Archaea</taxon>
        <taxon>Methanobacteriati</taxon>
        <taxon>Methanobacteriota</taxon>
        <taxon>Stenosarchaea group</taxon>
        <taxon>Halobacteria</taxon>
        <taxon>Halobacteriales</taxon>
        <taxon>Natronomonadaceae</taxon>
        <taxon>Halomarina</taxon>
    </lineage>
</organism>
<dbReference type="RefSeq" id="WP_304449743.1">
    <property type="nucleotide sequence ID" value="NZ_JARRAH010000003.1"/>
</dbReference>
<dbReference type="InterPro" id="IPR042100">
    <property type="entry name" value="Bug_dom1"/>
</dbReference>
<dbReference type="Proteomes" id="UP001596406">
    <property type="component" value="Unassembled WGS sequence"/>
</dbReference>
<name>A0ABD5UGP0_9EURY</name>
<evidence type="ECO:0000256" key="1">
    <source>
        <dbReference type="SAM" id="MobiDB-lite"/>
    </source>
</evidence>
<dbReference type="InterPro" id="IPR005064">
    <property type="entry name" value="BUG"/>
</dbReference>
<dbReference type="Gene3D" id="3.40.190.150">
    <property type="entry name" value="Bordetella uptake gene, domain 1"/>
    <property type="match status" value="1"/>
</dbReference>
<feature type="compositionally biased region" description="Polar residues" evidence="1">
    <location>
        <begin position="7"/>
        <end position="17"/>
    </location>
</feature>
<accession>A0ABD5UGP0</accession>
<feature type="region of interest" description="Disordered" evidence="1">
    <location>
        <begin position="41"/>
        <end position="76"/>
    </location>
</feature>
<dbReference type="Pfam" id="PF03401">
    <property type="entry name" value="TctC"/>
    <property type="match status" value="1"/>
</dbReference>
<protein>
    <submittedName>
        <fullName evidence="2">Bug family tripartite tricarboxylate transporter substrate binding protein</fullName>
    </submittedName>
</protein>
<evidence type="ECO:0000313" key="3">
    <source>
        <dbReference type="Proteomes" id="UP001596406"/>
    </source>
</evidence>
<comment type="caution">
    <text evidence="2">The sequence shown here is derived from an EMBL/GenBank/DDBJ whole genome shotgun (WGS) entry which is preliminary data.</text>
</comment>
<feature type="compositionally biased region" description="Gly residues" evidence="1">
    <location>
        <begin position="58"/>
        <end position="70"/>
    </location>
</feature>
<dbReference type="PROSITE" id="PS51318">
    <property type="entry name" value="TAT"/>
    <property type="match status" value="1"/>
</dbReference>
<dbReference type="PANTHER" id="PTHR42928:SF5">
    <property type="entry name" value="BLR1237 PROTEIN"/>
    <property type="match status" value="1"/>
</dbReference>
<keyword evidence="3" id="KW-1185">Reference proteome</keyword>
<reference evidence="2 3" key="1">
    <citation type="journal article" date="2019" name="Int. J. Syst. Evol. Microbiol.">
        <title>The Global Catalogue of Microorganisms (GCM) 10K type strain sequencing project: providing services to taxonomists for standard genome sequencing and annotation.</title>
        <authorList>
            <consortium name="The Broad Institute Genomics Platform"/>
            <consortium name="The Broad Institute Genome Sequencing Center for Infectious Disease"/>
            <person name="Wu L."/>
            <person name="Ma J."/>
        </authorList>
    </citation>
    <scope>NUCLEOTIDE SEQUENCE [LARGE SCALE GENOMIC DNA]</scope>
    <source>
        <strain evidence="2 3">PSRA2</strain>
    </source>
</reference>
<gene>
    <name evidence="2" type="ORF">ACFQHK_16195</name>
</gene>
<dbReference type="PANTHER" id="PTHR42928">
    <property type="entry name" value="TRICARBOXYLATE-BINDING PROTEIN"/>
    <property type="match status" value="1"/>
</dbReference>
<evidence type="ECO:0000313" key="2">
    <source>
        <dbReference type="EMBL" id="MFC6838023.1"/>
    </source>
</evidence>
<feature type="compositionally biased region" description="Gly residues" evidence="1">
    <location>
        <begin position="41"/>
        <end position="51"/>
    </location>
</feature>
<dbReference type="InterPro" id="IPR006311">
    <property type="entry name" value="TAT_signal"/>
</dbReference>
<proteinExistence type="predicted"/>
<sequence length="376" mass="39474">MSDKPNDTGQSDSSGIGSTIDRRRFLQAGGAASVAALAGCMGGGGGGGGNGDDNDSGNGSGGGGGGGGDGWDPSQSIRYIVPYDEGGGTDVYARGIVEQLIEAEGEEVQIDNVPGAGGLNGFGQLMRADPDGHTILGSATPLEVAPQLLEDPGFDQRDASGIGVFGRSAWCLVVNEQYQDEVETFDDVIEKYNSGEWENIGVQSPGSSQDIIVLLAKYELDEYDWQWTQRVTYTGTGPIAQAVASNEVPAGIGTDAGTRSTVEGGNIYPVVSFVSDGTDVYPDLDSVTDLDYPEIDFVGGLSRGMFAPPETPDEIIEHHTTALEEAINDDRTTEWTDETGNPTFYEGPDAANAIITDAFEAYDELNVIDLVEENSD</sequence>
<dbReference type="AlphaFoldDB" id="A0ABD5UGP0"/>